<dbReference type="Pfam" id="PF02563">
    <property type="entry name" value="Poly_export"/>
    <property type="match status" value="1"/>
</dbReference>
<protein>
    <submittedName>
        <fullName evidence="6">Sugar transporter</fullName>
    </submittedName>
</protein>
<dbReference type="RefSeq" id="WP_137101157.1">
    <property type="nucleotide sequence ID" value="NZ_CP039865.1"/>
</dbReference>
<keyword evidence="2" id="KW-0175">Coiled coil</keyword>
<organism evidence="6 7">
    <name type="scientific">Phreatobacter aquaticus</name>
    <dbReference type="NCBI Taxonomy" id="2570229"/>
    <lineage>
        <taxon>Bacteria</taxon>
        <taxon>Pseudomonadati</taxon>
        <taxon>Pseudomonadota</taxon>
        <taxon>Alphaproteobacteria</taxon>
        <taxon>Hyphomicrobiales</taxon>
        <taxon>Phreatobacteraceae</taxon>
        <taxon>Phreatobacter</taxon>
    </lineage>
</organism>
<dbReference type="AlphaFoldDB" id="A0A4D7QQP5"/>
<keyword evidence="1 3" id="KW-0732">Signal</keyword>
<dbReference type="Pfam" id="PF25994">
    <property type="entry name" value="HH_AprE"/>
    <property type="match status" value="1"/>
</dbReference>
<dbReference type="InterPro" id="IPR058781">
    <property type="entry name" value="HH_AprE-like"/>
</dbReference>
<feature type="chain" id="PRO_5020417891" evidence="3">
    <location>
        <begin position="22"/>
        <end position="419"/>
    </location>
</feature>
<dbReference type="GO" id="GO:0015159">
    <property type="term" value="F:polysaccharide transmembrane transporter activity"/>
    <property type="evidence" value="ECO:0007669"/>
    <property type="project" value="InterPro"/>
</dbReference>
<dbReference type="KEGG" id="paqt:E8L99_19755"/>
<evidence type="ECO:0000313" key="7">
    <source>
        <dbReference type="Proteomes" id="UP000298588"/>
    </source>
</evidence>
<reference evidence="6 7" key="1">
    <citation type="submission" date="2019-04" db="EMBL/GenBank/DDBJ databases">
        <title>Phreatobacter aquaticus sp. nov.</title>
        <authorList>
            <person name="Choi A."/>
            <person name="Baek K."/>
        </authorList>
    </citation>
    <scope>NUCLEOTIDE SEQUENCE [LARGE SCALE GENOMIC DNA]</scope>
    <source>
        <strain evidence="6 7">NMCR1094</strain>
    </source>
</reference>
<evidence type="ECO:0000313" key="6">
    <source>
        <dbReference type="EMBL" id="QCK87829.1"/>
    </source>
</evidence>
<keyword evidence="6" id="KW-0762">Sugar transport</keyword>
<dbReference type="PANTHER" id="PTHR33619:SF3">
    <property type="entry name" value="POLYSACCHARIDE EXPORT PROTEIN GFCE-RELATED"/>
    <property type="match status" value="1"/>
</dbReference>
<dbReference type="Proteomes" id="UP000298588">
    <property type="component" value="Chromosome"/>
</dbReference>
<dbReference type="Gene3D" id="3.30.1950.10">
    <property type="entry name" value="wza like domain"/>
    <property type="match status" value="1"/>
</dbReference>
<dbReference type="InterPro" id="IPR003715">
    <property type="entry name" value="Poly_export_N"/>
</dbReference>
<feature type="signal peptide" evidence="3">
    <location>
        <begin position="1"/>
        <end position="21"/>
    </location>
</feature>
<evidence type="ECO:0000256" key="2">
    <source>
        <dbReference type="SAM" id="Coils"/>
    </source>
</evidence>
<evidence type="ECO:0000259" key="5">
    <source>
        <dbReference type="Pfam" id="PF25994"/>
    </source>
</evidence>
<dbReference type="Gene3D" id="3.10.560.10">
    <property type="entry name" value="Outer membrane lipoprotein wza domain like"/>
    <property type="match status" value="1"/>
</dbReference>
<feature type="domain" description="AprE-like long alpha-helical hairpin" evidence="5">
    <location>
        <begin position="167"/>
        <end position="351"/>
    </location>
</feature>
<evidence type="ECO:0000259" key="4">
    <source>
        <dbReference type="Pfam" id="PF02563"/>
    </source>
</evidence>
<dbReference type="PANTHER" id="PTHR33619">
    <property type="entry name" value="POLYSACCHARIDE EXPORT PROTEIN GFCE-RELATED"/>
    <property type="match status" value="1"/>
</dbReference>
<dbReference type="OrthoDB" id="9798876at2"/>
<evidence type="ECO:0000256" key="3">
    <source>
        <dbReference type="SAM" id="SignalP"/>
    </source>
</evidence>
<feature type="coiled-coil region" evidence="2">
    <location>
        <begin position="224"/>
        <end position="251"/>
    </location>
</feature>
<evidence type="ECO:0000256" key="1">
    <source>
        <dbReference type="ARBA" id="ARBA00022729"/>
    </source>
</evidence>
<name>A0A4D7QQP5_9HYPH</name>
<gene>
    <name evidence="6" type="ORF">E8L99_19755</name>
</gene>
<dbReference type="EMBL" id="CP039865">
    <property type="protein sequence ID" value="QCK87829.1"/>
    <property type="molecule type" value="Genomic_DNA"/>
</dbReference>
<keyword evidence="7" id="KW-1185">Reference proteome</keyword>
<feature type="domain" description="Polysaccharide export protein N-terminal" evidence="4">
    <location>
        <begin position="25"/>
        <end position="111"/>
    </location>
</feature>
<dbReference type="InterPro" id="IPR049712">
    <property type="entry name" value="Poly_export"/>
</dbReference>
<sequence length="419" mass="45482">MKQVGLLALALAMAVPGETYAAEGTQTRYLLGPQDRLMIRVHSLRRSMGEAVPWVPLNGEFSIGADGSVSIPIVGQLRAAGGTTSDLAEAISQKLREAANLSEVPSASVEVIKYRPFYVLGAVQQPGKYEFQPGLTVLQALSTAQGLARASEMSSTEREMLSAGGDIRTLEAERISLEARMARLAAEISDATAPIFSEFLTSRASDPRVAKAMQEETLRFTTRRANLLAELEAIEASKVLLQQELRSLDEKGRSLDRQIEANKRELRLVGDLLARGLTVSPRQIAAENTQVQVESNRLDVQVASLRANQSLARASRDLIELRARYRREALDDSAATRSLLDQNAARARTAELLLQNAEARSPASVVDSEEVIPTYRLTRSLPTGSATWVATEDTALEAGDVLQVTVPRAQRRGQGVPGQ</sequence>
<accession>A0A4D7QQP5</accession>
<keyword evidence="6" id="KW-0813">Transport</keyword>
<proteinExistence type="predicted"/>